<dbReference type="SUPFAM" id="SSF47113">
    <property type="entry name" value="Histone-fold"/>
    <property type="match status" value="1"/>
</dbReference>
<comment type="caution">
    <text evidence="4">The sequence shown here is derived from an EMBL/GenBank/DDBJ whole genome shotgun (WGS) entry which is preliminary data.</text>
</comment>
<dbReference type="STRING" id="1805483.A0A177EIG8"/>
<dbReference type="EMBL" id="LTDL01000014">
    <property type="protein sequence ID" value="OAG31764.1"/>
    <property type="molecule type" value="Genomic_DNA"/>
</dbReference>
<dbReference type="Gene3D" id="1.10.20.10">
    <property type="entry name" value="Histone, subunit A"/>
    <property type="match status" value="1"/>
</dbReference>
<dbReference type="GO" id="GO:0000122">
    <property type="term" value="P:negative regulation of transcription by RNA polymerase II"/>
    <property type="evidence" value="ECO:0007669"/>
    <property type="project" value="InterPro"/>
</dbReference>
<evidence type="ECO:0000313" key="5">
    <source>
        <dbReference type="Proteomes" id="UP000185944"/>
    </source>
</evidence>
<comment type="subcellular location">
    <subcellularLocation>
        <location evidence="1">Nucleus</location>
    </subcellularLocation>
</comment>
<dbReference type="GO" id="GO:0016251">
    <property type="term" value="F:RNA polymerase II general transcription initiation factor activity"/>
    <property type="evidence" value="ECO:0007669"/>
    <property type="project" value="TreeGrafter"/>
</dbReference>
<dbReference type="RefSeq" id="XP_067545365.1">
    <property type="nucleotide sequence ID" value="XM_067687657.1"/>
</dbReference>
<dbReference type="Proteomes" id="UP000185944">
    <property type="component" value="Unassembled WGS sequence"/>
</dbReference>
<evidence type="ECO:0000259" key="3">
    <source>
        <dbReference type="Pfam" id="PF00808"/>
    </source>
</evidence>
<gene>
    <name evidence="4" type="ORF">NEDG_00239</name>
</gene>
<dbReference type="OrthoDB" id="601405at2759"/>
<reference evidence="4 5" key="1">
    <citation type="submission" date="2016-02" db="EMBL/GenBank/DDBJ databases">
        <title>Discovery of a natural microsporidian pathogen with a broad tissue tropism in Caenorhabditis elegans.</title>
        <authorList>
            <person name="Luallen R.J."/>
            <person name="Reinke A.W."/>
            <person name="Tong L."/>
            <person name="Botts M.R."/>
            <person name="Felix M.-A."/>
            <person name="Troemel E.R."/>
        </authorList>
    </citation>
    <scope>NUCLEOTIDE SEQUENCE [LARGE SCALE GENOMIC DNA]</scope>
    <source>
        <strain evidence="4 5">JUm2807</strain>
    </source>
</reference>
<dbReference type="PANTHER" id="PTHR46138:SF1">
    <property type="entry name" value="PROTEIN DR1"/>
    <property type="match status" value="1"/>
</dbReference>
<evidence type="ECO:0000313" key="4">
    <source>
        <dbReference type="EMBL" id="OAG31764.1"/>
    </source>
</evidence>
<dbReference type="AlphaFoldDB" id="A0A177EIG8"/>
<evidence type="ECO:0000256" key="2">
    <source>
        <dbReference type="ARBA" id="ARBA00023242"/>
    </source>
</evidence>
<evidence type="ECO:0000256" key="1">
    <source>
        <dbReference type="ARBA" id="ARBA00004123"/>
    </source>
</evidence>
<keyword evidence="2" id="KW-0539">Nucleus</keyword>
<dbReference type="VEuPathDB" id="MicrosporidiaDB:NEDG_00239"/>
<sequence length="143" mass="16489">MEKDEGRTIEPEPKLPRASVDKVISEALSPPLTCSREVKHFLLGCCAEFVHVIATEANNACEREQKKTVTHEHVYTALTTLGFSSYIDECHIAYREYVEQTKLRPSKQNKFKESGLTQEELEKEQEELFRKAKLMAESEERQN</sequence>
<dbReference type="InterPro" id="IPR009072">
    <property type="entry name" value="Histone-fold"/>
</dbReference>
<dbReference type="Pfam" id="PF00808">
    <property type="entry name" value="CBFD_NFYB_HMF"/>
    <property type="match status" value="1"/>
</dbReference>
<dbReference type="InterPro" id="IPR003958">
    <property type="entry name" value="CBFA_NFYB_domain"/>
</dbReference>
<dbReference type="InterPro" id="IPR042225">
    <property type="entry name" value="Ncb2"/>
</dbReference>
<proteinExistence type="predicted"/>
<feature type="domain" description="Transcription factor CBF/NF-Y/archaeal histone" evidence="3">
    <location>
        <begin position="14"/>
        <end position="78"/>
    </location>
</feature>
<protein>
    <recommendedName>
        <fullName evidence="3">Transcription factor CBF/NF-Y/archaeal histone domain-containing protein</fullName>
    </recommendedName>
</protein>
<name>A0A177EIG8_9MICR</name>
<organism evidence="4 5">
    <name type="scientific">Nematocida displodere</name>
    <dbReference type="NCBI Taxonomy" id="1805483"/>
    <lineage>
        <taxon>Eukaryota</taxon>
        <taxon>Fungi</taxon>
        <taxon>Fungi incertae sedis</taxon>
        <taxon>Microsporidia</taxon>
        <taxon>Nematocida</taxon>
    </lineage>
</organism>
<dbReference type="GO" id="GO:0017025">
    <property type="term" value="F:TBP-class protein binding"/>
    <property type="evidence" value="ECO:0007669"/>
    <property type="project" value="TreeGrafter"/>
</dbReference>
<keyword evidence="5" id="KW-1185">Reference proteome</keyword>
<accession>A0A177EIG8</accession>
<dbReference type="GO" id="GO:0017054">
    <property type="term" value="C:negative cofactor 2 complex"/>
    <property type="evidence" value="ECO:0007669"/>
    <property type="project" value="InterPro"/>
</dbReference>
<dbReference type="GeneID" id="93646589"/>
<dbReference type="GO" id="GO:0051123">
    <property type="term" value="P:RNA polymerase II preinitiation complex assembly"/>
    <property type="evidence" value="ECO:0007669"/>
    <property type="project" value="TreeGrafter"/>
</dbReference>
<dbReference type="GO" id="GO:0046982">
    <property type="term" value="F:protein heterodimerization activity"/>
    <property type="evidence" value="ECO:0007669"/>
    <property type="project" value="InterPro"/>
</dbReference>
<dbReference type="CDD" id="cd22905">
    <property type="entry name" value="HFD_Dr1"/>
    <property type="match status" value="1"/>
</dbReference>
<dbReference type="PANTHER" id="PTHR46138">
    <property type="entry name" value="PROTEIN DR1"/>
    <property type="match status" value="1"/>
</dbReference>